<geneLocation type="plasmid" evidence="7">
    <name>pridsm_02</name>
</geneLocation>
<dbReference type="InterPro" id="IPR051200">
    <property type="entry name" value="Host-pathogen_enzymatic-act"/>
</dbReference>
<feature type="region of interest" description="Disordered" evidence="1">
    <location>
        <begin position="79"/>
        <end position="100"/>
    </location>
</feature>
<reference evidence="4 6" key="1">
    <citation type="submission" date="2015-04" db="EMBL/GenBank/DDBJ databases">
        <title>The draft genome sequence of Roseovarius indicus B108T.</title>
        <authorList>
            <person name="Li G."/>
            <person name="Lai Q."/>
            <person name="Shao Z."/>
            <person name="Yan P."/>
        </authorList>
    </citation>
    <scope>NUCLEOTIDE SEQUENCE [LARGE SCALE GENOMIC DNA]</scope>
    <source>
        <strain evidence="4 6">B108</strain>
    </source>
</reference>
<dbReference type="InterPro" id="IPR015943">
    <property type="entry name" value="WD40/YVTN_repeat-like_dom_sf"/>
</dbReference>
<reference evidence="5 7" key="2">
    <citation type="submission" date="2018-08" db="EMBL/GenBank/DDBJ databases">
        <title>Genetic Globetrotter - A new plasmid hitch-hiking vast phylogenetic and geographic distances.</title>
        <authorList>
            <person name="Vollmers J."/>
            <person name="Petersen J."/>
        </authorList>
    </citation>
    <scope>NUCLEOTIDE SEQUENCE [LARGE SCALE GENOMIC DNA]</scope>
    <source>
        <strain evidence="5 7">DSM 26383</strain>
        <plasmid evidence="7">pridsm_02</plasmid>
        <plasmid evidence="5">pRIdsm_02</plasmid>
    </source>
</reference>
<protein>
    <submittedName>
        <fullName evidence="5">PQQ-dependent catabolism-associated beta-propeller protein</fullName>
    </submittedName>
</protein>
<evidence type="ECO:0000256" key="1">
    <source>
        <dbReference type="SAM" id="MobiDB-lite"/>
    </source>
</evidence>
<sequence>MRNPLLAIGAVVITSSAAIADVYIPEGELGTVLHLNEVFEVVGRIEGLDNVHGLAGATNRGILVAGSLTETEVGMVPKPSEVSEEDHAAHHGGGEDAGPAASSLVTLVDADSHEILRRIEVPGIVHHVGISSDERFAAVTHPGLDAVSLIDLESGEVTATVTTGPIPEYAIADPKTGNFFVSNAGNNTISELDPEDGIVKRNFKLQGPPKHMLLDAEARQLIVSESDTGKVSIVDADSGETLSSFEISGELHGVSADKDAIWSSARERDRVVRIDRATGERLEVNVGPEPYHMARVDDALLVSSAAKNELWVLDPETLDLIKTLETDSTGHQFARMP</sequence>
<dbReference type="PANTHER" id="PTHR47197">
    <property type="entry name" value="PROTEIN NIRF"/>
    <property type="match status" value="1"/>
</dbReference>
<dbReference type="AlphaFoldDB" id="A0A0T5P186"/>
<geneLocation type="plasmid" evidence="5">
    <name>pRIdsm_02</name>
</geneLocation>
<feature type="chain" id="PRO_5010437250" evidence="2">
    <location>
        <begin position="21"/>
        <end position="337"/>
    </location>
</feature>
<dbReference type="EMBL" id="LAXI01000032">
    <property type="protein sequence ID" value="KRS14868.1"/>
    <property type="molecule type" value="Genomic_DNA"/>
</dbReference>
<accession>A0A0T5P186</accession>
<dbReference type="Gene3D" id="2.130.10.10">
    <property type="entry name" value="YVTN repeat-like/Quinoprotein amine dehydrogenase"/>
    <property type="match status" value="1"/>
</dbReference>
<gene>
    <name evidence="5" type="ORF">RIdsm_05838</name>
    <name evidence="4" type="ORF">XM52_26770</name>
</gene>
<evidence type="ECO:0000259" key="3">
    <source>
        <dbReference type="Pfam" id="PF13360"/>
    </source>
</evidence>
<keyword evidence="5" id="KW-0614">Plasmid</keyword>
<organism evidence="4 6">
    <name type="scientific">Roseovarius indicus</name>
    <dbReference type="NCBI Taxonomy" id="540747"/>
    <lineage>
        <taxon>Bacteria</taxon>
        <taxon>Pseudomonadati</taxon>
        <taxon>Pseudomonadota</taxon>
        <taxon>Alphaproteobacteria</taxon>
        <taxon>Rhodobacterales</taxon>
        <taxon>Roseobacteraceae</taxon>
        <taxon>Roseovarius</taxon>
    </lineage>
</organism>
<dbReference type="PATRIC" id="fig|540747.5.peg.4120"/>
<evidence type="ECO:0000313" key="6">
    <source>
        <dbReference type="Proteomes" id="UP000051401"/>
    </source>
</evidence>
<proteinExistence type="predicted"/>
<dbReference type="Pfam" id="PF13360">
    <property type="entry name" value="PQQ_2"/>
    <property type="match status" value="1"/>
</dbReference>
<dbReference type="STRING" id="540747.SAMN04488031_11753"/>
<dbReference type="Proteomes" id="UP000051401">
    <property type="component" value="Unassembled WGS sequence"/>
</dbReference>
<dbReference type="EMBL" id="CP031600">
    <property type="protein sequence ID" value="QEW29992.1"/>
    <property type="molecule type" value="Genomic_DNA"/>
</dbReference>
<evidence type="ECO:0000313" key="7">
    <source>
        <dbReference type="Proteomes" id="UP000325785"/>
    </source>
</evidence>
<feature type="compositionally biased region" description="Basic and acidic residues" evidence="1">
    <location>
        <begin position="85"/>
        <end position="94"/>
    </location>
</feature>
<evidence type="ECO:0000313" key="4">
    <source>
        <dbReference type="EMBL" id="KRS14868.1"/>
    </source>
</evidence>
<feature type="signal peptide" evidence="2">
    <location>
        <begin position="1"/>
        <end position="20"/>
    </location>
</feature>
<dbReference type="KEGG" id="rid:RIdsm_05838"/>
<keyword evidence="2" id="KW-0732">Signal</keyword>
<name>A0A0T5P186_9RHOB</name>
<dbReference type="Proteomes" id="UP000325785">
    <property type="component" value="Plasmid pRIdsm_02"/>
</dbReference>
<dbReference type="SUPFAM" id="SSF51004">
    <property type="entry name" value="C-terminal (heme d1) domain of cytochrome cd1-nitrite reductase"/>
    <property type="match status" value="1"/>
</dbReference>
<keyword evidence="6" id="KW-1185">Reference proteome</keyword>
<evidence type="ECO:0000313" key="5">
    <source>
        <dbReference type="EMBL" id="QEW29992.1"/>
    </source>
</evidence>
<dbReference type="InterPro" id="IPR002372">
    <property type="entry name" value="PQQ_rpt_dom"/>
</dbReference>
<dbReference type="InterPro" id="IPR011048">
    <property type="entry name" value="Haem_d1_sf"/>
</dbReference>
<dbReference type="PANTHER" id="PTHR47197:SF3">
    <property type="entry name" value="DIHYDRO-HEME D1 DEHYDROGENASE"/>
    <property type="match status" value="1"/>
</dbReference>
<evidence type="ECO:0000256" key="2">
    <source>
        <dbReference type="SAM" id="SignalP"/>
    </source>
</evidence>
<feature type="domain" description="Pyrrolo-quinoline quinone repeat" evidence="3">
    <location>
        <begin position="228"/>
        <end position="319"/>
    </location>
</feature>